<dbReference type="InterPro" id="IPR008266">
    <property type="entry name" value="Tyr_kinase_AS"/>
</dbReference>
<dbReference type="PANTHER" id="PTHR45646:SF11">
    <property type="entry name" value="SERINE_THREONINE-PROTEIN KINASE DOA"/>
    <property type="match status" value="1"/>
</dbReference>
<keyword evidence="3 6" id="KW-0547">Nucleotide-binding</keyword>
<evidence type="ECO:0000256" key="4">
    <source>
        <dbReference type="ARBA" id="ARBA00022777"/>
    </source>
</evidence>
<dbReference type="Gene3D" id="1.10.510.10">
    <property type="entry name" value="Transferase(Phosphotransferase) domain 1"/>
    <property type="match status" value="1"/>
</dbReference>
<sequence>MALSMFGRWATKAIGIGQPWALRTFSNPHFERIPTGQLLEEETLRDYLATRYYPVRIGEVLASRYQVVGKVGFGATSTVWLARDLIGRRHIALKVFISSSSLHRDEQSRELTAYQRLERGPVSHPGRQAIRTLLDSFIVAGPDGEHQCLVHPPLFDSVYGFLARNPIGRLPTPVLAVVLRQVLRALEYARLCEIIHTDISAANVMFGIDDPSVFEKFEQAEIETPTARKELEDRIIYSSRSLETPHRLGLPVLSDFGAYMSGKELHTSDVQPDIYRSPEVILQVPWSYEIDIWNVGCMILDIFEDRHLFYGTDPEHGVYRSRAHLAEMIALLGPPPPTLLERASARAKFFNGQGVFNAGIEVPPRFTLDQLVTGVEGSDKELFLRFMGKMLQWDPKDRHTAQQLLEDEWLRKHTADA</sequence>
<dbReference type="Pfam" id="PF00069">
    <property type="entry name" value="Pkinase"/>
    <property type="match status" value="1"/>
</dbReference>
<dbReference type="GO" id="GO:0043484">
    <property type="term" value="P:regulation of RNA splicing"/>
    <property type="evidence" value="ECO:0007669"/>
    <property type="project" value="TreeGrafter"/>
</dbReference>
<dbReference type="PROSITE" id="PS50011">
    <property type="entry name" value="PROTEIN_KINASE_DOM"/>
    <property type="match status" value="1"/>
</dbReference>
<reference evidence="8 9" key="1">
    <citation type="journal article" date="2019" name="Nat. Ecol. Evol.">
        <title>Megaphylogeny resolves global patterns of mushroom evolution.</title>
        <authorList>
            <person name="Varga T."/>
            <person name="Krizsan K."/>
            <person name="Foldi C."/>
            <person name="Dima B."/>
            <person name="Sanchez-Garcia M."/>
            <person name="Sanchez-Ramirez S."/>
            <person name="Szollosi G.J."/>
            <person name="Szarkandi J.G."/>
            <person name="Papp V."/>
            <person name="Albert L."/>
            <person name="Andreopoulos W."/>
            <person name="Angelini C."/>
            <person name="Antonin V."/>
            <person name="Barry K.W."/>
            <person name="Bougher N.L."/>
            <person name="Buchanan P."/>
            <person name="Buyck B."/>
            <person name="Bense V."/>
            <person name="Catcheside P."/>
            <person name="Chovatia M."/>
            <person name="Cooper J."/>
            <person name="Damon W."/>
            <person name="Desjardin D."/>
            <person name="Finy P."/>
            <person name="Geml J."/>
            <person name="Haridas S."/>
            <person name="Hughes K."/>
            <person name="Justo A."/>
            <person name="Karasinski D."/>
            <person name="Kautmanova I."/>
            <person name="Kiss B."/>
            <person name="Kocsube S."/>
            <person name="Kotiranta H."/>
            <person name="LaButti K.M."/>
            <person name="Lechner B.E."/>
            <person name="Liimatainen K."/>
            <person name="Lipzen A."/>
            <person name="Lukacs Z."/>
            <person name="Mihaltcheva S."/>
            <person name="Morgado L.N."/>
            <person name="Niskanen T."/>
            <person name="Noordeloos M.E."/>
            <person name="Ohm R.A."/>
            <person name="Ortiz-Santana B."/>
            <person name="Ovrebo C."/>
            <person name="Racz N."/>
            <person name="Riley R."/>
            <person name="Savchenko A."/>
            <person name="Shiryaev A."/>
            <person name="Soop K."/>
            <person name="Spirin V."/>
            <person name="Szebenyi C."/>
            <person name="Tomsovsky M."/>
            <person name="Tulloss R.E."/>
            <person name="Uehling J."/>
            <person name="Grigoriev I.V."/>
            <person name="Vagvolgyi C."/>
            <person name="Papp T."/>
            <person name="Martin F.M."/>
            <person name="Miettinen O."/>
            <person name="Hibbett D.S."/>
            <person name="Nagy L.G."/>
        </authorList>
    </citation>
    <scope>NUCLEOTIDE SEQUENCE [LARGE SCALE GENOMIC DNA]</scope>
    <source>
        <strain evidence="8 9">CBS 121175</strain>
    </source>
</reference>
<dbReference type="PANTHER" id="PTHR45646">
    <property type="entry name" value="SERINE/THREONINE-PROTEIN KINASE DOA-RELATED"/>
    <property type="match status" value="1"/>
</dbReference>
<evidence type="ECO:0000256" key="5">
    <source>
        <dbReference type="ARBA" id="ARBA00022840"/>
    </source>
</evidence>
<proteinExistence type="predicted"/>
<keyword evidence="1" id="KW-0723">Serine/threonine-protein kinase</keyword>
<evidence type="ECO:0000256" key="3">
    <source>
        <dbReference type="ARBA" id="ARBA00022741"/>
    </source>
</evidence>
<keyword evidence="5 6" id="KW-0067">ATP-binding</keyword>
<evidence type="ECO:0000259" key="7">
    <source>
        <dbReference type="PROSITE" id="PS50011"/>
    </source>
</evidence>
<feature type="domain" description="Protein kinase" evidence="7">
    <location>
        <begin position="65"/>
        <end position="410"/>
    </location>
</feature>
<dbReference type="GO" id="GO:0004674">
    <property type="term" value="F:protein serine/threonine kinase activity"/>
    <property type="evidence" value="ECO:0007669"/>
    <property type="project" value="UniProtKB-KW"/>
</dbReference>
<dbReference type="PROSITE" id="PS00109">
    <property type="entry name" value="PROTEIN_KINASE_TYR"/>
    <property type="match status" value="1"/>
</dbReference>
<evidence type="ECO:0000256" key="2">
    <source>
        <dbReference type="ARBA" id="ARBA00022679"/>
    </source>
</evidence>
<evidence type="ECO:0000256" key="6">
    <source>
        <dbReference type="PROSITE-ProRule" id="PRU10141"/>
    </source>
</evidence>
<organism evidence="8 9">
    <name type="scientific">Coprinopsis marcescibilis</name>
    <name type="common">Agaric fungus</name>
    <name type="synonym">Psathyrella marcescibilis</name>
    <dbReference type="NCBI Taxonomy" id="230819"/>
    <lineage>
        <taxon>Eukaryota</taxon>
        <taxon>Fungi</taxon>
        <taxon>Dikarya</taxon>
        <taxon>Basidiomycota</taxon>
        <taxon>Agaricomycotina</taxon>
        <taxon>Agaricomycetes</taxon>
        <taxon>Agaricomycetidae</taxon>
        <taxon>Agaricales</taxon>
        <taxon>Agaricineae</taxon>
        <taxon>Psathyrellaceae</taxon>
        <taxon>Coprinopsis</taxon>
    </lineage>
</organism>
<keyword evidence="4 8" id="KW-0418">Kinase</keyword>
<dbReference type="GO" id="GO:0005634">
    <property type="term" value="C:nucleus"/>
    <property type="evidence" value="ECO:0007669"/>
    <property type="project" value="TreeGrafter"/>
</dbReference>
<feature type="binding site" evidence="6">
    <location>
        <position position="94"/>
    </location>
    <ligand>
        <name>ATP</name>
        <dbReference type="ChEBI" id="CHEBI:30616"/>
    </ligand>
</feature>
<dbReference type="GO" id="GO:0005524">
    <property type="term" value="F:ATP binding"/>
    <property type="evidence" value="ECO:0007669"/>
    <property type="project" value="UniProtKB-UniRule"/>
</dbReference>
<dbReference type="SUPFAM" id="SSF56112">
    <property type="entry name" value="Protein kinase-like (PK-like)"/>
    <property type="match status" value="1"/>
</dbReference>
<accession>A0A5C3KV62</accession>
<keyword evidence="9" id="KW-1185">Reference proteome</keyword>
<keyword evidence="2" id="KW-0808">Transferase</keyword>
<evidence type="ECO:0000313" key="9">
    <source>
        <dbReference type="Proteomes" id="UP000307440"/>
    </source>
</evidence>
<dbReference type="SMART" id="SM00220">
    <property type="entry name" value="S_TKc"/>
    <property type="match status" value="1"/>
</dbReference>
<dbReference type="InterPro" id="IPR000719">
    <property type="entry name" value="Prot_kinase_dom"/>
</dbReference>
<dbReference type="AlphaFoldDB" id="A0A5C3KV62"/>
<dbReference type="OrthoDB" id="5979581at2759"/>
<dbReference type="Proteomes" id="UP000307440">
    <property type="component" value="Unassembled WGS sequence"/>
</dbReference>
<dbReference type="InterPro" id="IPR051175">
    <property type="entry name" value="CLK_kinases"/>
</dbReference>
<dbReference type="STRING" id="230819.A0A5C3KV62"/>
<dbReference type="Gene3D" id="3.30.200.20">
    <property type="entry name" value="Phosphorylase Kinase, domain 1"/>
    <property type="match status" value="1"/>
</dbReference>
<evidence type="ECO:0000256" key="1">
    <source>
        <dbReference type="ARBA" id="ARBA00022527"/>
    </source>
</evidence>
<name>A0A5C3KV62_COPMA</name>
<dbReference type="InterPro" id="IPR017441">
    <property type="entry name" value="Protein_kinase_ATP_BS"/>
</dbReference>
<evidence type="ECO:0000313" key="8">
    <source>
        <dbReference type="EMBL" id="TFK24551.1"/>
    </source>
</evidence>
<dbReference type="PROSITE" id="PS00107">
    <property type="entry name" value="PROTEIN_KINASE_ATP"/>
    <property type="match status" value="1"/>
</dbReference>
<protein>
    <submittedName>
        <fullName evidence="8">Kinase domain protein</fullName>
    </submittedName>
</protein>
<dbReference type="InterPro" id="IPR011009">
    <property type="entry name" value="Kinase-like_dom_sf"/>
</dbReference>
<gene>
    <name evidence="8" type="ORF">FA15DRAFT_687459</name>
</gene>
<dbReference type="EMBL" id="ML210199">
    <property type="protein sequence ID" value="TFK24551.1"/>
    <property type="molecule type" value="Genomic_DNA"/>
</dbReference>